<dbReference type="EMBL" id="EQ973826">
    <property type="protein sequence ID" value="EEF44097.1"/>
    <property type="molecule type" value="Genomic_DNA"/>
</dbReference>
<name>B9RX68_RICCO</name>
<dbReference type="Proteomes" id="UP000008311">
    <property type="component" value="Unassembled WGS sequence"/>
</dbReference>
<sequence>MTSATRMRNDIDDDTYRQHRRVTSVMLMTEQCCHETSKEVGDGMDWWWVEVAWELNGEDKSGGVFF</sequence>
<organism evidence="1 2">
    <name type="scientific">Ricinus communis</name>
    <name type="common">Castor bean</name>
    <dbReference type="NCBI Taxonomy" id="3988"/>
    <lineage>
        <taxon>Eukaryota</taxon>
        <taxon>Viridiplantae</taxon>
        <taxon>Streptophyta</taxon>
        <taxon>Embryophyta</taxon>
        <taxon>Tracheophyta</taxon>
        <taxon>Spermatophyta</taxon>
        <taxon>Magnoliopsida</taxon>
        <taxon>eudicotyledons</taxon>
        <taxon>Gunneridae</taxon>
        <taxon>Pentapetalae</taxon>
        <taxon>rosids</taxon>
        <taxon>fabids</taxon>
        <taxon>Malpighiales</taxon>
        <taxon>Euphorbiaceae</taxon>
        <taxon>Acalyphoideae</taxon>
        <taxon>Acalypheae</taxon>
        <taxon>Ricinus</taxon>
    </lineage>
</organism>
<evidence type="ECO:0000313" key="2">
    <source>
        <dbReference type="Proteomes" id="UP000008311"/>
    </source>
</evidence>
<gene>
    <name evidence="1" type="ORF">RCOM_0818490</name>
</gene>
<evidence type="ECO:0000313" key="1">
    <source>
        <dbReference type="EMBL" id="EEF44097.1"/>
    </source>
</evidence>
<keyword evidence="2" id="KW-1185">Reference proteome</keyword>
<reference evidence="2" key="1">
    <citation type="journal article" date="2010" name="Nat. Biotechnol.">
        <title>Draft genome sequence of the oilseed species Ricinus communis.</title>
        <authorList>
            <person name="Chan A.P."/>
            <person name="Crabtree J."/>
            <person name="Zhao Q."/>
            <person name="Lorenzi H."/>
            <person name="Orvis J."/>
            <person name="Puiu D."/>
            <person name="Melake-Berhan A."/>
            <person name="Jones K.M."/>
            <person name="Redman J."/>
            <person name="Chen G."/>
            <person name="Cahoon E.B."/>
            <person name="Gedil M."/>
            <person name="Stanke M."/>
            <person name="Haas B.J."/>
            <person name="Wortman J.R."/>
            <person name="Fraser-Liggett C.M."/>
            <person name="Ravel J."/>
            <person name="Rabinowicz P.D."/>
        </authorList>
    </citation>
    <scope>NUCLEOTIDE SEQUENCE [LARGE SCALE GENOMIC DNA]</scope>
    <source>
        <strain evidence="2">cv. Hale</strain>
    </source>
</reference>
<dbReference type="InParanoid" id="B9RX68"/>
<accession>B9RX68</accession>
<dbReference type="AlphaFoldDB" id="B9RX68"/>
<protein>
    <submittedName>
        <fullName evidence="1">Uncharacterized protein</fullName>
    </submittedName>
</protein>
<proteinExistence type="predicted"/>